<dbReference type="WBParaSite" id="ASIM_0000390901-mRNA-1">
    <property type="protein sequence ID" value="ASIM_0000390901-mRNA-1"/>
    <property type="gene ID" value="ASIM_0000390901"/>
</dbReference>
<dbReference type="Gene3D" id="3.40.50.410">
    <property type="entry name" value="von Willebrand factor, type A domain"/>
    <property type="match status" value="2"/>
</dbReference>
<evidence type="ECO:0000313" key="3">
    <source>
        <dbReference type="Proteomes" id="UP000267096"/>
    </source>
</evidence>
<reference evidence="4" key="1">
    <citation type="submission" date="2017-02" db="UniProtKB">
        <authorList>
            <consortium name="WormBaseParasite"/>
        </authorList>
    </citation>
    <scope>IDENTIFICATION</scope>
</reference>
<dbReference type="InterPro" id="IPR050525">
    <property type="entry name" value="ECM_Assembly_Org"/>
</dbReference>
<dbReference type="OrthoDB" id="6132182at2759"/>
<gene>
    <name evidence="2" type="ORF">ASIM_LOCUS3737</name>
</gene>
<keyword evidence="3" id="KW-1185">Reference proteome</keyword>
<dbReference type="AlphaFoldDB" id="A0A0M3J8K4"/>
<organism evidence="4">
    <name type="scientific">Anisakis simplex</name>
    <name type="common">Herring worm</name>
    <dbReference type="NCBI Taxonomy" id="6269"/>
    <lineage>
        <taxon>Eukaryota</taxon>
        <taxon>Metazoa</taxon>
        <taxon>Ecdysozoa</taxon>
        <taxon>Nematoda</taxon>
        <taxon>Chromadorea</taxon>
        <taxon>Rhabditida</taxon>
        <taxon>Spirurina</taxon>
        <taxon>Ascaridomorpha</taxon>
        <taxon>Ascaridoidea</taxon>
        <taxon>Anisakidae</taxon>
        <taxon>Anisakis</taxon>
        <taxon>Anisakis simplex complex</taxon>
    </lineage>
</organism>
<dbReference type="PANTHER" id="PTHR24020:SF20">
    <property type="entry name" value="PH DOMAIN-CONTAINING PROTEIN"/>
    <property type="match status" value="1"/>
</dbReference>
<accession>A0A0M3J8K4</accession>
<sequence length="252" mass="27802">MFDAYWVQEAKVEFEFGANASKEDIISKLLDIEHTGGETSAVSGISMATKLAHSTRRPSANLMIVLISDGNSQDQWKNVVAQSNALRSLPNTAVYAVTFSKNYSFDELRQFAGDKWRVFVDARARKFINDAANELSGCPGEKKQVAQESPKKVNESKADACKDVIDLVLVLDKSSSVVENFDAAKKFAEDLVKSASVEDYAKRIRVAFVTFDKKSQLEFGLDKFSNRDDISFALERAESTAGETSTVSGWAL</sequence>
<dbReference type="PROSITE" id="PS50234">
    <property type="entry name" value="VWFA"/>
    <property type="match status" value="2"/>
</dbReference>
<evidence type="ECO:0000313" key="4">
    <source>
        <dbReference type="WBParaSite" id="ASIM_0000390901-mRNA-1"/>
    </source>
</evidence>
<protein>
    <submittedName>
        <fullName evidence="4">VWFA domain-containing protein</fullName>
    </submittedName>
</protein>
<name>A0A0M3J8K4_ANISI</name>
<dbReference type="EMBL" id="UYRR01006009">
    <property type="protein sequence ID" value="VDK22230.1"/>
    <property type="molecule type" value="Genomic_DNA"/>
</dbReference>
<evidence type="ECO:0000313" key="2">
    <source>
        <dbReference type="EMBL" id="VDK22230.1"/>
    </source>
</evidence>
<dbReference type="PANTHER" id="PTHR24020">
    <property type="entry name" value="COLLAGEN ALPHA"/>
    <property type="match status" value="1"/>
</dbReference>
<dbReference type="Pfam" id="PF00092">
    <property type="entry name" value="VWA"/>
    <property type="match status" value="2"/>
</dbReference>
<dbReference type="InterPro" id="IPR002035">
    <property type="entry name" value="VWF_A"/>
</dbReference>
<proteinExistence type="predicted"/>
<dbReference type="SUPFAM" id="SSF53300">
    <property type="entry name" value="vWA-like"/>
    <property type="match status" value="2"/>
</dbReference>
<feature type="domain" description="VWFA" evidence="1">
    <location>
        <begin position="166"/>
        <end position="252"/>
    </location>
</feature>
<dbReference type="Proteomes" id="UP000267096">
    <property type="component" value="Unassembled WGS sequence"/>
</dbReference>
<dbReference type="InterPro" id="IPR036465">
    <property type="entry name" value="vWFA_dom_sf"/>
</dbReference>
<evidence type="ECO:0000259" key="1">
    <source>
        <dbReference type="PROSITE" id="PS50234"/>
    </source>
</evidence>
<reference evidence="2 3" key="2">
    <citation type="submission" date="2018-11" db="EMBL/GenBank/DDBJ databases">
        <authorList>
            <consortium name="Pathogen Informatics"/>
        </authorList>
    </citation>
    <scope>NUCLEOTIDE SEQUENCE [LARGE SCALE GENOMIC DNA]</scope>
</reference>
<feature type="domain" description="VWFA" evidence="1">
    <location>
        <begin position="1"/>
        <end position="135"/>
    </location>
</feature>